<reference evidence="2 3" key="1">
    <citation type="submission" date="2014-05" db="EMBL/GenBank/DDBJ databases">
        <title>Draft genome sequence of a rare smut relative, Tilletiaria anomala UBC 951.</title>
        <authorList>
            <consortium name="DOE Joint Genome Institute"/>
            <person name="Toome M."/>
            <person name="Kuo A."/>
            <person name="Henrissat B."/>
            <person name="Lipzen A."/>
            <person name="Tritt A."/>
            <person name="Yoshinaga Y."/>
            <person name="Zane M."/>
            <person name="Barry K."/>
            <person name="Grigoriev I.V."/>
            <person name="Spatafora J.W."/>
            <person name="Aimea M.C."/>
        </authorList>
    </citation>
    <scope>NUCLEOTIDE SEQUENCE [LARGE SCALE GENOMIC DNA]</scope>
    <source>
        <strain evidence="2 3">UBC 951</strain>
    </source>
</reference>
<organism evidence="2 3">
    <name type="scientific">Tilletiaria anomala (strain ATCC 24038 / CBS 436.72 / UBC 951)</name>
    <dbReference type="NCBI Taxonomy" id="1037660"/>
    <lineage>
        <taxon>Eukaryota</taxon>
        <taxon>Fungi</taxon>
        <taxon>Dikarya</taxon>
        <taxon>Basidiomycota</taxon>
        <taxon>Ustilaginomycotina</taxon>
        <taxon>Exobasidiomycetes</taxon>
        <taxon>Georgefischeriales</taxon>
        <taxon>Tilletiariaceae</taxon>
        <taxon>Tilletiaria</taxon>
    </lineage>
</organism>
<dbReference type="SUPFAM" id="SSF54593">
    <property type="entry name" value="Glyoxalase/Bleomycin resistance protein/Dihydroxybiphenyl dioxygenase"/>
    <property type="match status" value="1"/>
</dbReference>
<dbReference type="OrthoDB" id="1077582at2759"/>
<evidence type="ECO:0000313" key="2">
    <source>
        <dbReference type="EMBL" id="KDN47968.1"/>
    </source>
</evidence>
<evidence type="ECO:0000313" key="3">
    <source>
        <dbReference type="Proteomes" id="UP000027361"/>
    </source>
</evidence>
<dbReference type="Gene3D" id="3.10.180.10">
    <property type="entry name" value="2,3-Dihydroxybiphenyl 1,2-Dioxygenase, domain 1"/>
    <property type="match status" value="1"/>
</dbReference>
<keyword evidence="3" id="KW-1185">Reference proteome</keyword>
<dbReference type="HOGENOM" id="CLU_1563972_0_0_1"/>
<dbReference type="Proteomes" id="UP000027361">
    <property type="component" value="Unassembled WGS sequence"/>
</dbReference>
<comment type="caution">
    <text evidence="2">The sequence shown here is derived from an EMBL/GenBank/DDBJ whole genome shotgun (WGS) entry which is preliminary data.</text>
</comment>
<dbReference type="AlphaFoldDB" id="A0A066W605"/>
<accession>A0A066W605</accession>
<dbReference type="InterPro" id="IPR004360">
    <property type="entry name" value="Glyas_Fos-R_dOase_dom"/>
</dbReference>
<proteinExistence type="predicted"/>
<dbReference type="EMBL" id="JMSN01000027">
    <property type="protein sequence ID" value="KDN47968.1"/>
    <property type="molecule type" value="Genomic_DNA"/>
</dbReference>
<dbReference type="RefSeq" id="XP_013243987.1">
    <property type="nucleotide sequence ID" value="XM_013388533.1"/>
</dbReference>
<gene>
    <name evidence="2" type="ORF">K437DRAFT_90383</name>
</gene>
<dbReference type="Pfam" id="PF00903">
    <property type="entry name" value="Glyoxalase"/>
    <property type="match status" value="1"/>
</dbReference>
<name>A0A066W605_TILAU</name>
<protein>
    <recommendedName>
        <fullName evidence="1">Glyoxalase/fosfomycin resistance/dioxygenase domain-containing protein</fullName>
    </recommendedName>
</protein>
<dbReference type="InterPro" id="IPR029068">
    <property type="entry name" value="Glyas_Bleomycin-R_OHBP_Dase"/>
</dbReference>
<evidence type="ECO:0000259" key="1">
    <source>
        <dbReference type="Pfam" id="PF00903"/>
    </source>
</evidence>
<feature type="domain" description="Glyoxalase/fosfomycin resistance/dioxygenase" evidence="1">
    <location>
        <begin position="8"/>
        <end position="143"/>
    </location>
</feature>
<sequence length="171" mass="19335">MMRAIPCLMVSDIASALPFYKEILGFVNVSKPDKSLANICRTPSGKPMLQGAEEGVQLYLRTPYPPPQPQDPPFPPMSVHVEVANVDDMFDEIYYRAQRTHPSEDDYFPAFQFGKARIHGRPQNTSFGTREIRINDADANLLVFFQDIRAAPQASNSNIVRGPVERKVKRR</sequence>
<dbReference type="GeneID" id="25267927"/>
<dbReference type="InParanoid" id="A0A066W605"/>